<reference evidence="1 2" key="2">
    <citation type="journal article" date="2012" name="PLoS Pathog.">
        <title>Diverse lifestyles and strategies of plant pathogenesis encoded in the genomes of eighteen Dothideomycetes fungi.</title>
        <authorList>
            <person name="Ohm R.A."/>
            <person name="Feau N."/>
            <person name="Henrissat B."/>
            <person name="Schoch C.L."/>
            <person name="Horwitz B.A."/>
            <person name="Barry K.W."/>
            <person name="Condon B.J."/>
            <person name="Copeland A.C."/>
            <person name="Dhillon B."/>
            <person name="Glaser F."/>
            <person name="Hesse C.N."/>
            <person name="Kosti I."/>
            <person name="LaButti K."/>
            <person name="Lindquist E.A."/>
            <person name="Lucas S."/>
            <person name="Salamov A.A."/>
            <person name="Bradshaw R.E."/>
            <person name="Ciuffetti L."/>
            <person name="Hamelin R.C."/>
            <person name="Kema G.H.J."/>
            <person name="Lawrence C."/>
            <person name="Scott J.A."/>
            <person name="Spatafora J.W."/>
            <person name="Turgeon B.G."/>
            <person name="de Wit P.J.G.M."/>
            <person name="Zhong S."/>
            <person name="Goodwin S.B."/>
            <person name="Grigoriev I.V."/>
        </authorList>
    </citation>
    <scope>NUCLEOTIDE SEQUENCE [LARGE SCALE GENOMIC DNA]</scope>
    <source>
        <strain evidence="2">NZE10 / CBS 128990</strain>
    </source>
</reference>
<dbReference type="AlphaFoldDB" id="N1PYR7"/>
<name>N1PYR7_DOTSN</name>
<dbReference type="HOGENOM" id="CLU_1360366_0_0_1"/>
<proteinExistence type="predicted"/>
<evidence type="ECO:0000313" key="1">
    <source>
        <dbReference type="EMBL" id="EME47389.1"/>
    </source>
</evidence>
<reference evidence="2" key="1">
    <citation type="journal article" date="2012" name="PLoS Genet.">
        <title>The genomes of the fungal plant pathogens Cladosporium fulvum and Dothistroma septosporum reveal adaptation to different hosts and lifestyles but also signatures of common ancestry.</title>
        <authorList>
            <person name="de Wit P.J.G.M."/>
            <person name="van der Burgt A."/>
            <person name="Oekmen B."/>
            <person name="Stergiopoulos I."/>
            <person name="Abd-Elsalam K.A."/>
            <person name="Aerts A.L."/>
            <person name="Bahkali A.H."/>
            <person name="Beenen H.G."/>
            <person name="Chettri P."/>
            <person name="Cox M.P."/>
            <person name="Datema E."/>
            <person name="de Vries R.P."/>
            <person name="Dhillon B."/>
            <person name="Ganley A.R."/>
            <person name="Griffiths S.A."/>
            <person name="Guo Y."/>
            <person name="Hamelin R.C."/>
            <person name="Henrissat B."/>
            <person name="Kabir M.S."/>
            <person name="Jashni M.K."/>
            <person name="Kema G."/>
            <person name="Klaubauf S."/>
            <person name="Lapidus A."/>
            <person name="Levasseur A."/>
            <person name="Lindquist E."/>
            <person name="Mehrabi R."/>
            <person name="Ohm R.A."/>
            <person name="Owen T.J."/>
            <person name="Salamov A."/>
            <person name="Schwelm A."/>
            <person name="Schijlen E."/>
            <person name="Sun H."/>
            <person name="van den Burg H.A."/>
            <person name="van Ham R.C.H.J."/>
            <person name="Zhang S."/>
            <person name="Goodwin S.B."/>
            <person name="Grigoriev I.V."/>
            <person name="Collemare J."/>
            <person name="Bradshaw R.E."/>
        </authorList>
    </citation>
    <scope>NUCLEOTIDE SEQUENCE [LARGE SCALE GENOMIC DNA]</scope>
    <source>
        <strain evidence="2">NZE10 / CBS 128990</strain>
    </source>
</reference>
<gene>
    <name evidence="1" type="ORF">DOTSEDRAFT_69355</name>
</gene>
<sequence length="201" mass="23099">MSPEIDENSQPCWLAFGTDVCRGQHLRPGPRTLRPTADESERGTRILRCLATASMPDSEIRVRFQSHSHDMEAPVCMAGLSKRRYTSQQHLASLTHLEPRPYVLRCLPYTNSHHCVTWQHHHQDSEHSIPSPSSLRQLPLTNCIVSARCRPAVEPSRSIVWCDDESFPRSDWKHDYDYGRPRKLRRAGNRESWRCHGGPSP</sequence>
<keyword evidence="2" id="KW-1185">Reference proteome</keyword>
<accession>N1PYR7</accession>
<protein>
    <submittedName>
        <fullName evidence="1">Uncharacterized protein</fullName>
    </submittedName>
</protein>
<dbReference type="Proteomes" id="UP000016933">
    <property type="component" value="Unassembled WGS sequence"/>
</dbReference>
<dbReference type="EMBL" id="KB446536">
    <property type="protein sequence ID" value="EME47389.1"/>
    <property type="molecule type" value="Genomic_DNA"/>
</dbReference>
<evidence type="ECO:0000313" key="2">
    <source>
        <dbReference type="Proteomes" id="UP000016933"/>
    </source>
</evidence>
<organism evidence="1 2">
    <name type="scientific">Dothistroma septosporum (strain NZE10 / CBS 128990)</name>
    <name type="common">Red band needle blight fungus</name>
    <name type="synonym">Mycosphaerella pini</name>
    <dbReference type="NCBI Taxonomy" id="675120"/>
    <lineage>
        <taxon>Eukaryota</taxon>
        <taxon>Fungi</taxon>
        <taxon>Dikarya</taxon>
        <taxon>Ascomycota</taxon>
        <taxon>Pezizomycotina</taxon>
        <taxon>Dothideomycetes</taxon>
        <taxon>Dothideomycetidae</taxon>
        <taxon>Mycosphaerellales</taxon>
        <taxon>Mycosphaerellaceae</taxon>
        <taxon>Dothistroma</taxon>
    </lineage>
</organism>